<reference evidence="2 3" key="1">
    <citation type="submission" date="2016-10" db="EMBL/GenBank/DDBJ databases">
        <authorList>
            <person name="de Groot N.N."/>
        </authorList>
    </citation>
    <scope>NUCLEOTIDE SEQUENCE [LARGE SCALE GENOMIC DNA]</scope>
    <source>
        <strain>GEY</strain>
        <strain evidence="3">DSM 9560</strain>
    </source>
</reference>
<evidence type="ECO:0000256" key="1">
    <source>
        <dbReference type="SAM" id="Phobius"/>
    </source>
</evidence>
<feature type="transmembrane region" description="Helical" evidence="1">
    <location>
        <begin position="6"/>
        <end position="23"/>
    </location>
</feature>
<gene>
    <name evidence="2" type="ORF">SAMN04488541_1002146</name>
</gene>
<evidence type="ECO:0008006" key="4">
    <source>
        <dbReference type="Google" id="ProtNLM"/>
    </source>
</evidence>
<feature type="transmembrane region" description="Helical" evidence="1">
    <location>
        <begin position="408"/>
        <end position="426"/>
    </location>
</feature>
<feature type="transmembrane region" description="Helical" evidence="1">
    <location>
        <begin position="188"/>
        <end position="205"/>
    </location>
</feature>
<organism evidence="2 3">
    <name type="scientific">Thermoflexibacter ruber</name>
    <dbReference type="NCBI Taxonomy" id="1003"/>
    <lineage>
        <taxon>Bacteria</taxon>
        <taxon>Pseudomonadati</taxon>
        <taxon>Bacteroidota</taxon>
        <taxon>Cytophagia</taxon>
        <taxon>Cytophagales</taxon>
        <taxon>Thermoflexibacteraceae</taxon>
        <taxon>Thermoflexibacter</taxon>
    </lineage>
</organism>
<feature type="transmembrane region" description="Helical" evidence="1">
    <location>
        <begin position="139"/>
        <end position="157"/>
    </location>
</feature>
<feature type="transmembrane region" description="Helical" evidence="1">
    <location>
        <begin position="257"/>
        <end position="276"/>
    </location>
</feature>
<accession>A0A1I2B5Q3</accession>
<dbReference type="EMBL" id="FONY01000002">
    <property type="protein sequence ID" value="SFE51501.1"/>
    <property type="molecule type" value="Genomic_DNA"/>
</dbReference>
<evidence type="ECO:0000313" key="2">
    <source>
        <dbReference type="EMBL" id="SFE51501.1"/>
    </source>
</evidence>
<feature type="transmembrane region" description="Helical" evidence="1">
    <location>
        <begin position="374"/>
        <end position="396"/>
    </location>
</feature>
<name>A0A1I2B5Q3_9BACT</name>
<feature type="transmembrane region" description="Helical" evidence="1">
    <location>
        <begin position="116"/>
        <end position="132"/>
    </location>
</feature>
<protein>
    <recommendedName>
        <fullName evidence="4">Dolichyl-phosphate-mannose-protein mannosyltransferase</fullName>
    </recommendedName>
</protein>
<dbReference type="Proteomes" id="UP000199513">
    <property type="component" value="Unassembled WGS sequence"/>
</dbReference>
<dbReference type="RefSeq" id="WP_091539003.1">
    <property type="nucleotide sequence ID" value="NZ_FONY01000002.1"/>
</dbReference>
<feature type="transmembrane region" description="Helical" evidence="1">
    <location>
        <begin position="163"/>
        <end position="181"/>
    </location>
</feature>
<dbReference type="AlphaFoldDB" id="A0A1I2B5Q3"/>
<feature type="transmembrane region" description="Helical" evidence="1">
    <location>
        <begin position="217"/>
        <end position="245"/>
    </location>
</feature>
<keyword evidence="3" id="KW-1185">Reference proteome</keyword>
<evidence type="ECO:0000313" key="3">
    <source>
        <dbReference type="Proteomes" id="UP000199513"/>
    </source>
</evidence>
<keyword evidence="1" id="KW-0472">Membrane</keyword>
<keyword evidence="1" id="KW-1133">Transmembrane helix</keyword>
<feature type="transmembrane region" description="Helical" evidence="1">
    <location>
        <begin position="347"/>
        <end position="367"/>
    </location>
</feature>
<feature type="transmembrane region" description="Helical" evidence="1">
    <location>
        <begin position="35"/>
        <end position="57"/>
    </location>
</feature>
<sequence>MNLQDLIVTPIYAFILYLIFYSQRRKYTNKLNRKYFMQLLHAKFAGAIAMGLIYYFYYDGGDTTLYFDLARYIARSFSENPSATYKLIFLPIDTNDTSLYPYIAANLFYMKGDSDTYFFIRFVALFNILSFNTYSVSALFFACLSFIGSWAVYLVFIDVYPQLTKQLSWAILFIPSVVFWGSGMMKDSITLCAIGLIFYGFYYVFVKKKNITKGGILLAVGLLMIMSIRVHYLYCLIPALMLWLYLQFRDNIRSRTFKVVATPFLLVIGTILGYFASVKLTEESAYNIDNLANKTKITSNYLQAVGQGSAYDLGEYDGTLLGMARLFPQATGTALFRPFLWEARNPVSLIAALEATLFLFFTLRLLYKVKWRRLVAVVFSEHLVFVSLAFAIAFSFSVGIASGNFGTLVRYKIQMMPFYMAALIIIQELTKKVKKRTVVITYPKEFA</sequence>
<dbReference type="STRING" id="1003.SAMN04488541_1002146"/>
<keyword evidence="1" id="KW-0812">Transmembrane</keyword>
<proteinExistence type="predicted"/>
<dbReference type="OrthoDB" id="3862418at2"/>